<name>Q2R3V2_ORYSJ</name>
<dbReference type="EMBL" id="DP000010">
    <property type="protein sequence ID" value="ABA93840.1"/>
    <property type="molecule type" value="Genomic_DNA"/>
</dbReference>
<gene>
    <name evidence="1" type="ordered locus">LOC_Os11g30660</name>
</gene>
<organism evidence="1">
    <name type="scientific">Oryza sativa subsp. japonica</name>
    <name type="common">Rice</name>
    <dbReference type="NCBI Taxonomy" id="39947"/>
    <lineage>
        <taxon>Eukaryota</taxon>
        <taxon>Viridiplantae</taxon>
        <taxon>Streptophyta</taxon>
        <taxon>Embryophyta</taxon>
        <taxon>Tracheophyta</taxon>
        <taxon>Spermatophyta</taxon>
        <taxon>Magnoliopsida</taxon>
        <taxon>Liliopsida</taxon>
        <taxon>Poales</taxon>
        <taxon>Poaceae</taxon>
        <taxon>BOP clade</taxon>
        <taxon>Oryzoideae</taxon>
        <taxon>Oryzeae</taxon>
        <taxon>Oryzinae</taxon>
        <taxon>Oryza</taxon>
        <taxon>Oryza sativa</taxon>
    </lineage>
</organism>
<reference evidence="1" key="1">
    <citation type="journal article" date="2005" name="BMC Biol.">
        <title>The sequence of rice chromosomes 11 and 12, rich in disease resistance genes and recent gene duplications.</title>
        <authorList>
            <consortium name="The rice chromosomes 11 and 12 sequencing consortia"/>
        </authorList>
    </citation>
    <scope>NUCLEOTIDE SEQUENCE [LARGE SCALE GENOMIC DNA]</scope>
</reference>
<dbReference type="AlphaFoldDB" id="Q2R3V2"/>
<dbReference type="PANTHER" id="PTHR33116">
    <property type="entry name" value="REVERSE TRANSCRIPTASE ZINC-BINDING DOMAIN-CONTAINING PROTEIN-RELATED-RELATED"/>
    <property type="match status" value="1"/>
</dbReference>
<sequence>MSQDEITPLRICRRATGISHLLFADDTLLFFKAEQQQAMAVKNVLNTYAKGTGQLINPGKCSIMFGEASPPVVQETIKGILQIEKDSFEEKYLRFPTPEVRMNKDSNRRRTHWKSWDSLTKPKQCGGMGFRDIRLFNQALLARQAWRLLEFPDSLCARVLKAKYCTASPSWKGVEHGLELLKLVWRIGNGKSVLIWRDPWIPREFSSKPITVKDAEHILKIRLPYREEEDIIAWNPDKFGRFSVPSVYHLAARLANLEESSSSSENIAKKSWDLI</sequence>
<dbReference type="PANTHER" id="PTHR33116:SF86">
    <property type="entry name" value="REVERSE TRANSCRIPTASE DOMAIN-CONTAINING PROTEIN"/>
    <property type="match status" value="1"/>
</dbReference>
<evidence type="ECO:0008006" key="2">
    <source>
        <dbReference type="Google" id="ProtNLM"/>
    </source>
</evidence>
<reference evidence="1" key="3">
    <citation type="submission" date="2006-01" db="EMBL/GenBank/DDBJ databases">
        <authorList>
            <person name="Buell R."/>
        </authorList>
    </citation>
    <scope>NUCLEOTIDE SEQUENCE</scope>
</reference>
<evidence type="ECO:0000313" key="1">
    <source>
        <dbReference type="EMBL" id="ABA93840.1"/>
    </source>
</evidence>
<protein>
    <recommendedName>
        <fullName evidence="2">Reverse transcriptase domain-containing protein</fullName>
    </recommendedName>
</protein>
<reference evidence="1" key="2">
    <citation type="submission" date="2005-04" db="EMBL/GenBank/DDBJ databases">
        <authorList>
            <person name="Buell C.R."/>
            <person name="Wing R.A."/>
            <person name="McCombie W.A."/>
            <person name="Ouyang S."/>
        </authorList>
    </citation>
    <scope>NUCLEOTIDE SEQUENCE</scope>
</reference>
<accession>Q2R3V2</accession>
<proteinExistence type="predicted"/>